<name>A0A6G9GUE8_9ACTN</name>
<gene>
    <name evidence="2" type="ORF">HA039_05940</name>
</gene>
<dbReference type="Pfam" id="PF19730">
    <property type="entry name" value="DUF6221"/>
    <property type="match status" value="1"/>
</dbReference>
<keyword evidence="3" id="KW-1185">Reference proteome</keyword>
<evidence type="ECO:0000313" key="2">
    <source>
        <dbReference type="EMBL" id="QIQ01892.1"/>
    </source>
</evidence>
<dbReference type="EMBL" id="CP050177">
    <property type="protein sequence ID" value="QIQ01892.1"/>
    <property type="molecule type" value="Genomic_DNA"/>
</dbReference>
<reference evidence="2 3" key="1">
    <citation type="submission" date="2020-03" db="EMBL/GenBank/DDBJ databases">
        <title>A novel species.</title>
        <authorList>
            <person name="Gao J."/>
        </authorList>
    </citation>
    <scope>NUCLEOTIDE SEQUENCE [LARGE SCALE GENOMIC DNA]</scope>
    <source>
        <strain evidence="2 3">QMT-12</strain>
    </source>
</reference>
<protein>
    <submittedName>
        <fullName evidence="2">Uncharacterized protein</fullName>
    </submittedName>
</protein>
<evidence type="ECO:0000313" key="3">
    <source>
        <dbReference type="Proteomes" id="UP000501179"/>
    </source>
</evidence>
<accession>A0A6G9GUE8</accession>
<feature type="region of interest" description="Disordered" evidence="1">
    <location>
        <begin position="21"/>
        <end position="53"/>
    </location>
</feature>
<dbReference type="AlphaFoldDB" id="A0A6G9GUE8"/>
<dbReference type="Proteomes" id="UP000501179">
    <property type="component" value="Chromosome"/>
</dbReference>
<evidence type="ECO:0000256" key="1">
    <source>
        <dbReference type="SAM" id="MobiDB-lite"/>
    </source>
</evidence>
<dbReference type="InterPro" id="IPR046193">
    <property type="entry name" value="DUF6221"/>
</dbReference>
<feature type="compositionally biased region" description="Low complexity" evidence="1">
    <location>
        <begin position="21"/>
        <end position="33"/>
    </location>
</feature>
<dbReference type="KEGG" id="slia:HA039_05940"/>
<dbReference type="RefSeq" id="WP_167024807.1">
    <property type="nucleotide sequence ID" value="NZ_CP050177.1"/>
</dbReference>
<sequence length="155" mass="16749">MSNADLVAFVRARLDEREAVARAARPTTADPTAGHWVAAHPRASPQDEPDPDLTVVGAQEPDGREWIVAEAGRGERSPAIAMFIADHDPDAVLRRVVADRVMLDAYADLAHLDVDGNSYDYPSGQAVGLGFAVRHLAALDAGHPDYQATWLPRFT</sequence>
<organism evidence="2 3">
    <name type="scientific">Streptomyces liangshanensis</name>
    <dbReference type="NCBI Taxonomy" id="2717324"/>
    <lineage>
        <taxon>Bacteria</taxon>
        <taxon>Bacillati</taxon>
        <taxon>Actinomycetota</taxon>
        <taxon>Actinomycetes</taxon>
        <taxon>Kitasatosporales</taxon>
        <taxon>Streptomycetaceae</taxon>
        <taxon>Streptomyces</taxon>
    </lineage>
</organism>
<proteinExistence type="predicted"/>